<dbReference type="Pfam" id="PF13676">
    <property type="entry name" value="TIR_2"/>
    <property type="match status" value="1"/>
</dbReference>
<dbReference type="InterPro" id="IPR000157">
    <property type="entry name" value="TIR_dom"/>
</dbReference>
<dbReference type="Proteomes" id="UP001141259">
    <property type="component" value="Unassembled WGS sequence"/>
</dbReference>
<accession>A0A9X2VPQ1</accession>
<keyword evidence="4" id="KW-1185">Reference proteome</keyword>
<evidence type="ECO:0000256" key="1">
    <source>
        <dbReference type="SAM" id="Phobius"/>
    </source>
</evidence>
<dbReference type="Gene3D" id="3.40.50.10140">
    <property type="entry name" value="Toll/interleukin-1 receptor homology (TIR) domain"/>
    <property type="match status" value="1"/>
</dbReference>
<dbReference type="InterPro" id="IPR035897">
    <property type="entry name" value="Toll_tir_struct_dom_sf"/>
</dbReference>
<evidence type="ECO:0000259" key="2">
    <source>
        <dbReference type="Pfam" id="PF13676"/>
    </source>
</evidence>
<proteinExistence type="predicted"/>
<organism evidence="3 4">
    <name type="scientific">Umezawaea endophytica</name>
    <dbReference type="NCBI Taxonomy" id="1654476"/>
    <lineage>
        <taxon>Bacteria</taxon>
        <taxon>Bacillati</taxon>
        <taxon>Actinomycetota</taxon>
        <taxon>Actinomycetes</taxon>
        <taxon>Pseudonocardiales</taxon>
        <taxon>Pseudonocardiaceae</taxon>
        <taxon>Umezawaea</taxon>
    </lineage>
</organism>
<gene>
    <name evidence="3" type="ORF">NZH93_26550</name>
</gene>
<dbReference type="GO" id="GO:0007165">
    <property type="term" value="P:signal transduction"/>
    <property type="evidence" value="ECO:0007669"/>
    <property type="project" value="InterPro"/>
</dbReference>
<comment type="caution">
    <text evidence="3">The sequence shown here is derived from an EMBL/GenBank/DDBJ whole genome shotgun (WGS) entry which is preliminary data.</text>
</comment>
<protein>
    <submittedName>
        <fullName evidence="3">Toll/interleukin-1 receptor domain-containing protein</fullName>
    </submittedName>
</protein>
<name>A0A9X2VPQ1_9PSEU</name>
<keyword evidence="1" id="KW-1133">Transmembrane helix</keyword>
<feature type="domain" description="TIR" evidence="2">
    <location>
        <begin position="6"/>
        <end position="139"/>
    </location>
</feature>
<keyword evidence="1" id="KW-0472">Membrane</keyword>
<keyword evidence="3" id="KW-0675">Receptor</keyword>
<evidence type="ECO:0000313" key="3">
    <source>
        <dbReference type="EMBL" id="MCS7480431.1"/>
    </source>
</evidence>
<evidence type="ECO:0000313" key="4">
    <source>
        <dbReference type="Proteomes" id="UP001141259"/>
    </source>
</evidence>
<feature type="transmembrane region" description="Helical" evidence="1">
    <location>
        <begin position="174"/>
        <end position="194"/>
    </location>
</feature>
<dbReference type="RefSeq" id="WP_259625922.1">
    <property type="nucleotide sequence ID" value="NZ_JANYMP010000013.1"/>
</dbReference>
<sequence>MRFWAFLSYSWSDRPKAVELHRKLERFVVPGHLRRAVAQRGTPGRRLRPVFRDDDEMAVSGPLTERLREAVDQSHNLILLASPASARSHYVNLEVVHFLAQRDPKRLIVVAIGEDKTVKPEFPAALDVIDEPLWLDLRGSRKLTRRNLVRIAAAVLDVEFETLWRRHVRYLRRLAALWCALLLVVGVVVGTAIVRQAEAVKRSPEQQRAQFIEWMTQDVKSVDLPISEVKLNVTRVDDLDDDGLMEFFVVNETPEFCGSGGCAFAVYRTASPGVYVRVLELLGTSTARVRPVQNGLKEIIVSELAVSREPLYTVYTLQNGKFELKQHEFCDGLVFEVCDEPAVITPVPQDRAPVVDQRAVPLERPKANARTVRIGAVDTEYEPGSHPLEAMGPVAGGEWYLVEVWKGSCGFVPASAVQPR</sequence>
<keyword evidence="1" id="KW-0812">Transmembrane</keyword>
<dbReference type="SUPFAM" id="SSF52200">
    <property type="entry name" value="Toll/Interleukin receptor TIR domain"/>
    <property type="match status" value="1"/>
</dbReference>
<dbReference type="EMBL" id="JANYMP010000013">
    <property type="protein sequence ID" value="MCS7480431.1"/>
    <property type="molecule type" value="Genomic_DNA"/>
</dbReference>
<reference evidence="3" key="1">
    <citation type="submission" date="2022-08" db="EMBL/GenBank/DDBJ databases">
        <authorList>
            <person name="Tistechok S."/>
            <person name="Samborskyy M."/>
            <person name="Roman I."/>
        </authorList>
    </citation>
    <scope>NUCLEOTIDE SEQUENCE</scope>
    <source>
        <strain evidence="3">DSM 103496</strain>
    </source>
</reference>
<dbReference type="AlphaFoldDB" id="A0A9X2VPQ1"/>